<name>A0ABV3XCR4_9ACTN</name>
<sequence length="93" mass="11016">MEEHPGEACTDPVFCFHPTRVEIDIPHLWLQALERWMEKHGVDDRDAVFEALIRSLTYRPRSIGLHDDQLRGCHELLSHRVKQHEKRGQNRKP</sequence>
<gene>
    <name evidence="1" type="ORF">ABQ292_08270</name>
</gene>
<accession>A0ABV3XCR4</accession>
<keyword evidence="2" id="KW-1185">Reference proteome</keyword>
<comment type="caution">
    <text evidence="1">The sequence shown here is derived from an EMBL/GenBank/DDBJ whole genome shotgun (WGS) entry which is preliminary data.</text>
</comment>
<evidence type="ECO:0000313" key="1">
    <source>
        <dbReference type="EMBL" id="MEX5718364.1"/>
    </source>
</evidence>
<protein>
    <submittedName>
        <fullName evidence="1">Uncharacterized protein</fullName>
    </submittedName>
</protein>
<dbReference type="RefSeq" id="WP_369205139.1">
    <property type="nucleotide sequence ID" value="NZ_JBFNXQ010000019.1"/>
</dbReference>
<evidence type="ECO:0000313" key="2">
    <source>
        <dbReference type="Proteomes" id="UP001560045"/>
    </source>
</evidence>
<dbReference type="EMBL" id="JBFNXQ010000019">
    <property type="protein sequence ID" value="MEX5718364.1"/>
    <property type="molecule type" value="Genomic_DNA"/>
</dbReference>
<dbReference type="Proteomes" id="UP001560045">
    <property type="component" value="Unassembled WGS sequence"/>
</dbReference>
<reference evidence="1 2" key="1">
    <citation type="submission" date="2024-06" db="EMBL/GenBank/DDBJ databases">
        <title>Draft genome sequence of Geodermatophilus badlandi, a novel member of the Geodermatophilaceae isolated from badland sedimentary rocks in the Red desert, Wyoming, USA.</title>
        <authorList>
            <person name="Ben Tekaya S."/>
            <person name="Nouioui I."/>
            <person name="Flores G.M."/>
            <person name="Shaal M.N."/>
            <person name="Bredoire F."/>
            <person name="Basile F."/>
            <person name="Van Diepen L."/>
            <person name="Ward N.L."/>
        </authorList>
    </citation>
    <scope>NUCLEOTIDE SEQUENCE [LARGE SCALE GENOMIC DNA]</scope>
    <source>
        <strain evidence="1 2">WL48A</strain>
    </source>
</reference>
<proteinExistence type="predicted"/>
<organism evidence="1 2">
    <name type="scientific">Geodermatophilus maliterrae</name>
    <dbReference type="NCBI Taxonomy" id="3162531"/>
    <lineage>
        <taxon>Bacteria</taxon>
        <taxon>Bacillati</taxon>
        <taxon>Actinomycetota</taxon>
        <taxon>Actinomycetes</taxon>
        <taxon>Geodermatophilales</taxon>
        <taxon>Geodermatophilaceae</taxon>
        <taxon>Geodermatophilus</taxon>
    </lineage>
</organism>